<dbReference type="InterPro" id="IPR003594">
    <property type="entry name" value="HATPase_dom"/>
</dbReference>
<evidence type="ECO:0000256" key="2">
    <source>
        <dbReference type="ARBA" id="ARBA00004651"/>
    </source>
</evidence>
<dbReference type="InterPro" id="IPR036097">
    <property type="entry name" value="HisK_dim/P_sf"/>
</dbReference>
<evidence type="ECO:0000313" key="14">
    <source>
        <dbReference type="EMBL" id="QDH19384.1"/>
    </source>
</evidence>
<dbReference type="SMART" id="SM00388">
    <property type="entry name" value="HisKA"/>
    <property type="match status" value="1"/>
</dbReference>
<dbReference type="InterPro" id="IPR036890">
    <property type="entry name" value="HATPase_C_sf"/>
</dbReference>
<protein>
    <recommendedName>
        <fullName evidence="3">histidine kinase</fullName>
        <ecNumber evidence="3">2.7.13.3</ecNumber>
    </recommendedName>
</protein>
<keyword evidence="9" id="KW-0067">ATP-binding</keyword>
<keyword evidence="8 14" id="KW-0418">Kinase</keyword>
<evidence type="ECO:0000313" key="15">
    <source>
        <dbReference type="Proteomes" id="UP000316968"/>
    </source>
</evidence>
<dbReference type="PANTHER" id="PTHR42878:SF7">
    <property type="entry name" value="SENSOR HISTIDINE KINASE GLRK"/>
    <property type="match status" value="1"/>
</dbReference>
<dbReference type="GO" id="GO:0007234">
    <property type="term" value="P:osmosensory signaling via phosphorelay pathway"/>
    <property type="evidence" value="ECO:0007669"/>
    <property type="project" value="TreeGrafter"/>
</dbReference>
<dbReference type="InterPro" id="IPR004358">
    <property type="entry name" value="Sig_transdc_His_kin-like_C"/>
</dbReference>
<evidence type="ECO:0000259" key="12">
    <source>
        <dbReference type="PROSITE" id="PS50109"/>
    </source>
</evidence>
<dbReference type="SUPFAM" id="SSF158472">
    <property type="entry name" value="HAMP domain-like"/>
    <property type="match status" value="1"/>
</dbReference>
<dbReference type="Pfam" id="PF02518">
    <property type="entry name" value="HATPase_c"/>
    <property type="match status" value="1"/>
</dbReference>
<dbReference type="RefSeq" id="WP_141445760.1">
    <property type="nucleotide sequence ID" value="NZ_CP041217.1"/>
</dbReference>
<evidence type="ECO:0000256" key="1">
    <source>
        <dbReference type="ARBA" id="ARBA00000085"/>
    </source>
</evidence>
<keyword evidence="11" id="KW-0472">Membrane</keyword>
<dbReference type="SMART" id="SM00387">
    <property type="entry name" value="HATPase_c"/>
    <property type="match status" value="1"/>
</dbReference>
<dbReference type="GO" id="GO:0005886">
    <property type="term" value="C:plasma membrane"/>
    <property type="evidence" value="ECO:0007669"/>
    <property type="project" value="UniProtKB-SubCell"/>
</dbReference>
<dbReference type="Proteomes" id="UP000316968">
    <property type="component" value="Chromosome"/>
</dbReference>
<sequence>MPLNVWIRRKATTLFVLLLLIFGSGLWLLLASGVQHPEAERYPVNRARLAVSGILFELERTGLQTLRSDAAARAGLLERCERIGAELTLVDLRGIIAFDTYAAESGAVPPQGAAVDLRSALNYEVHASAVPGRLAVAFPVVENGAQTGSALFDFAADDLAPPAEPNRVGAPLLVFGALLCAAAWTVWRFGRRLRVRTVEPLVSLKQAAERMLRGEYEQKAEYAEPDEMGDLYAAFDQMRLEILHLNRERLRRERMQKELVTDISHDLKTPLTTLKAYIEVIEEGLCADMDEVLDYVGVMRVHTDKMVRLTDDLLVHALNELGQISITPRESYSRDVFGEILRTVERDVTSAGIAYRGPAGLSGAAAEAAAVRPDAALHTDPSGIPNVLIRADVHRLDQVVSNLVSNALKHTRPGDAISIGFERLPGFLQVSIADTGQGIDPADMPFIFERAYKGGADPGDAGLEPDAASRAAAARREAGSGLGLSICKTIIEAHGGSLSFQSRKGSGTVFHFTVPLC</sequence>
<dbReference type="Pfam" id="PF00512">
    <property type="entry name" value="HisKA"/>
    <property type="match status" value="1"/>
</dbReference>
<organism evidence="14 15">
    <name type="scientific">Saccharibacillus brassicae</name>
    <dbReference type="NCBI Taxonomy" id="2583377"/>
    <lineage>
        <taxon>Bacteria</taxon>
        <taxon>Bacillati</taxon>
        <taxon>Bacillota</taxon>
        <taxon>Bacilli</taxon>
        <taxon>Bacillales</taxon>
        <taxon>Paenibacillaceae</taxon>
        <taxon>Saccharibacillus</taxon>
    </lineage>
</organism>
<evidence type="ECO:0000256" key="6">
    <source>
        <dbReference type="ARBA" id="ARBA00022679"/>
    </source>
</evidence>
<dbReference type="EMBL" id="CP041217">
    <property type="protein sequence ID" value="QDH19384.1"/>
    <property type="molecule type" value="Genomic_DNA"/>
</dbReference>
<keyword evidence="6" id="KW-0808">Transferase</keyword>
<keyword evidence="15" id="KW-1185">Reference proteome</keyword>
<dbReference type="Pfam" id="PF00672">
    <property type="entry name" value="HAMP"/>
    <property type="match status" value="1"/>
</dbReference>
<evidence type="ECO:0000256" key="4">
    <source>
        <dbReference type="ARBA" id="ARBA00022475"/>
    </source>
</evidence>
<comment type="catalytic activity">
    <reaction evidence="1">
        <text>ATP + protein L-histidine = ADP + protein N-phospho-L-histidine.</text>
        <dbReference type="EC" id="2.7.13.3"/>
    </reaction>
</comment>
<dbReference type="PANTHER" id="PTHR42878">
    <property type="entry name" value="TWO-COMPONENT HISTIDINE KINASE"/>
    <property type="match status" value="1"/>
</dbReference>
<dbReference type="GO" id="GO:0030295">
    <property type="term" value="F:protein kinase activator activity"/>
    <property type="evidence" value="ECO:0007669"/>
    <property type="project" value="TreeGrafter"/>
</dbReference>
<keyword evidence="5" id="KW-0597">Phosphoprotein</keyword>
<evidence type="ECO:0000259" key="13">
    <source>
        <dbReference type="PROSITE" id="PS50885"/>
    </source>
</evidence>
<dbReference type="CDD" id="cd00082">
    <property type="entry name" value="HisKA"/>
    <property type="match status" value="1"/>
</dbReference>
<evidence type="ECO:0000256" key="10">
    <source>
        <dbReference type="ARBA" id="ARBA00023012"/>
    </source>
</evidence>
<gene>
    <name evidence="14" type="ORF">FFV09_00040</name>
</gene>
<evidence type="ECO:0000256" key="11">
    <source>
        <dbReference type="ARBA" id="ARBA00023136"/>
    </source>
</evidence>
<dbReference type="EC" id="2.7.13.3" evidence="3"/>
<feature type="domain" description="HAMP" evidence="13">
    <location>
        <begin position="195"/>
        <end position="247"/>
    </location>
</feature>
<dbReference type="InterPro" id="IPR050351">
    <property type="entry name" value="BphY/WalK/GraS-like"/>
</dbReference>
<dbReference type="CDD" id="cd00075">
    <property type="entry name" value="HATPase"/>
    <property type="match status" value="1"/>
</dbReference>
<evidence type="ECO:0000256" key="5">
    <source>
        <dbReference type="ARBA" id="ARBA00022553"/>
    </source>
</evidence>
<proteinExistence type="predicted"/>
<dbReference type="OrthoDB" id="335833at2"/>
<dbReference type="AlphaFoldDB" id="A0A4Y6UQP7"/>
<dbReference type="PROSITE" id="PS50109">
    <property type="entry name" value="HIS_KIN"/>
    <property type="match status" value="1"/>
</dbReference>
<keyword evidence="7" id="KW-0547">Nucleotide-binding</keyword>
<dbReference type="InterPro" id="IPR005467">
    <property type="entry name" value="His_kinase_dom"/>
</dbReference>
<evidence type="ECO:0000256" key="9">
    <source>
        <dbReference type="ARBA" id="ARBA00022840"/>
    </source>
</evidence>
<dbReference type="SUPFAM" id="SSF55874">
    <property type="entry name" value="ATPase domain of HSP90 chaperone/DNA topoisomerase II/histidine kinase"/>
    <property type="match status" value="1"/>
</dbReference>
<dbReference type="InterPro" id="IPR003661">
    <property type="entry name" value="HisK_dim/P_dom"/>
</dbReference>
<keyword evidence="10" id="KW-0902">Two-component regulatory system</keyword>
<dbReference type="GO" id="GO:0000156">
    <property type="term" value="F:phosphorelay response regulator activity"/>
    <property type="evidence" value="ECO:0007669"/>
    <property type="project" value="TreeGrafter"/>
</dbReference>
<evidence type="ECO:0000256" key="8">
    <source>
        <dbReference type="ARBA" id="ARBA00022777"/>
    </source>
</evidence>
<dbReference type="Gene3D" id="3.30.565.10">
    <property type="entry name" value="Histidine kinase-like ATPase, C-terminal domain"/>
    <property type="match status" value="1"/>
</dbReference>
<evidence type="ECO:0000256" key="7">
    <source>
        <dbReference type="ARBA" id="ARBA00022741"/>
    </source>
</evidence>
<dbReference type="SMART" id="SM00304">
    <property type="entry name" value="HAMP"/>
    <property type="match status" value="1"/>
</dbReference>
<dbReference type="KEGG" id="saca:FFV09_00040"/>
<feature type="domain" description="Histidine kinase" evidence="12">
    <location>
        <begin position="262"/>
        <end position="517"/>
    </location>
</feature>
<dbReference type="Gene3D" id="1.10.287.130">
    <property type="match status" value="1"/>
</dbReference>
<dbReference type="SUPFAM" id="SSF47384">
    <property type="entry name" value="Homodimeric domain of signal transducing histidine kinase"/>
    <property type="match status" value="1"/>
</dbReference>
<comment type="subcellular location">
    <subcellularLocation>
        <location evidence="2">Cell membrane</location>
        <topology evidence="2">Multi-pass membrane protein</topology>
    </subcellularLocation>
</comment>
<reference evidence="14 15" key="1">
    <citation type="submission" date="2019-06" db="EMBL/GenBank/DDBJ databases">
        <title>Saccharibacillus brassicae sp. nov., an endophytic bacterium isolated from Chinese cabbage seeds (Brassica pekinensis).</title>
        <authorList>
            <person name="Jiang L."/>
            <person name="Lee J."/>
            <person name="Kim S.W."/>
        </authorList>
    </citation>
    <scope>NUCLEOTIDE SEQUENCE [LARGE SCALE GENOMIC DNA]</scope>
    <source>
        <strain evidence="15">KCTC 43072 / ATSA2</strain>
    </source>
</reference>
<dbReference type="GO" id="GO:0000155">
    <property type="term" value="F:phosphorelay sensor kinase activity"/>
    <property type="evidence" value="ECO:0007669"/>
    <property type="project" value="InterPro"/>
</dbReference>
<evidence type="ECO:0000256" key="3">
    <source>
        <dbReference type="ARBA" id="ARBA00012438"/>
    </source>
</evidence>
<keyword evidence="4" id="KW-1003">Cell membrane</keyword>
<dbReference type="PRINTS" id="PR00344">
    <property type="entry name" value="BCTRLSENSOR"/>
</dbReference>
<dbReference type="Gene3D" id="6.10.340.10">
    <property type="match status" value="1"/>
</dbReference>
<dbReference type="InterPro" id="IPR003660">
    <property type="entry name" value="HAMP_dom"/>
</dbReference>
<accession>A0A4Y6UQP7</accession>
<dbReference type="GO" id="GO:0005524">
    <property type="term" value="F:ATP binding"/>
    <property type="evidence" value="ECO:0007669"/>
    <property type="project" value="UniProtKB-KW"/>
</dbReference>
<name>A0A4Y6UQP7_SACBS</name>
<dbReference type="PROSITE" id="PS50885">
    <property type="entry name" value="HAMP"/>
    <property type="match status" value="1"/>
</dbReference>
<dbReference type="CDD" id="cd06225">
    <property type="entry name" value="HAMP"/>
    <property type="match status" value="1"/>
</dbReference>